<feature type="transmembrane region" description="Helical" evidence="9">
    <location>
        <begin position="190"/>
        <end position="210"/>
    </location>
</feature>
<dbReference type="Gene3D" id="1.20.1250.20">
    <property type="entry name" value="MFS general substrate transporter like domains"/>
    <property type="match status" value="2"/>
</dbReference>
<evidence type="ECO:0000256" key="2">
    <source>
        <dbReference type="ARBA" id="ARBA00005982"/>
    </source>
</evidence>
<evidence type="ECO:0000256" key="4">
    <source>
        <dbReference type="ARBA" id="ARBA00022475"/>
    </source>
</evidence>
<feature type="transmembrane region" description="Helical" evidence="9">
    <location>
        <begin position="58"/>
        <end position="76"/>
    </location>
</feature>
<keyword evidence="3 8" id="KW-0813">Transport</keyword>
<evidence type="ECO:0000256" key="8">
    <source>
        <dbReference type="RuleBase" id="RU003755"/>
    </source>
</evidence>
<feature type="transmembrane region" description="Helical" evidence="9">
    <location>
        <begin position="114"/>
        <end position="136"/>
    </location>
</feature>
<feature type="transmembrane region" description="Helical" evidence="9">
    <location>
        <begin position="391"/>
        <end position="413"/>
    </location>
</feature>
<dbReference type="SUPFAM" id="SSF103473">
    <property type="entry name" value="MFS general substrate transporter"/>
    <property type="match status" value="1"/>
</dbReference>
<evidence type="ECO:0000259" key="10">
    <source>
        <dbReference type="PROSITE" id="PS50850"/>
    </source>
</evidence>
<feature type="transmembrane region" description="Helical" evidence="9">
    <location>
        <begin position="325"/>
        <end position="346"/>
    </location>
</feature>
<accession>A0AAP9HB76</accession>
<dbReference type="Pfam" id="PF00854">
    <property type="entry name" value="PTR2"/>
    <property type="match status" value="2"/>
</dbReference>
<feature type="transmembrane region" description="Helical" evidence="9">
    <location>
        <begin position="425"/>
        <end position="447"/>
    </location>
</feature>
<organism evidence="11 12">
    <name type="scientific">Gemella morbillorum</name>
    <dbReference type="NCBI Taxonomy" id="29391"/>
    <lineage>
        <taxon>Bacteria</taxon>
        <taxon>Bacillati</taxon>
        <taxon>Bacillota</taxon>
        <taxon>Bacilli</taxon>
        <taxon>Bacillales</taxon>
        <taxon>Gemellaceae</taxon>
        <taxon>Gemella</taxon>
    </lineage>
</organism>
<dbReference type="PANTHER" id="PTHR23517:SF15">
    <property type="entry name" value="PROTON-DEPENDENT OLIGOPEPTIDE FAMILY TRANSPORT PROTEIN"/>
    <property type="match status" value="1"/>
</dbReference>
<feature type="transmembrane region" description="Helical" evidence="9">
    <location>
        <begin position="245"/>
        <end position="263"/>
    </location>
</feature>
<reference evidence="11 12" key="1">
    <citation type="submission" date="2019-11" db="EMBL/GenBank/DDBJ databases">
        <title>FDA dAtabase for Regulatory Grade micrObial Sequences (FDA-ARGOS): Supporting development and validation of Infectious Disease Dx tests.</title>
        <authorList>
            <person name="Turner S."/>
            <person name="Byrd R."/>
            <person name="Tallon L."/>
            <person name="Sadzewicz L."/>
            <person name="Vavikolanu K."/>
            <person name="Mehta A."/>
            <person name="Aluvathingal J."/>
            <person name="Nadendla S."/>
            <person name="Myers T."/>
            <person name="Yan Y."/>
            <person name="Sichtig H."/>
        </authorList>
    </citation>
    <scope>NUCLEOTIDE SEQUENCE [LARGE SCALE GENOMIC DNA]</scope>
    <source>
        <strain evidence="11 12">FDAARGOS_741</strain>
    </source>
</reference>
<proteinExistence type="inferred from homology"/>
<evidence type="ECO:0000313" key="12">
    <source>
        <dbReference type="Proteomes" id="UP000425411"/>
    </source>
</evidence>
<dbReference type="InterPro" id="IPR020846">
    <property type="entry name" value="MFS_dom"/>
</dbReference>
<evidence type="ECO:0000256" key="9">
    <source>
        <dbReference type="SAM" id="Phobius"/>
    </source>
</evidence>
<dbReference type="InterPro" id="IPR005279">
    <property type="entry name" value="Dipep/tripep_permease"/>
</dbReference>
<dbReference type="Proteomes" id="UP000425411">
    <property type="component" value="Chromosome"/>
</dbReference>
<dbReference type="PROSITE" id="PS50850">
    <property type="entry name" value="MFS"/>
    <property type="match status" value="1"/>
</dbReference>
<feature type="transmembrane region" description="Helical" evidence="9">
    <location>
        <begin position="12"/>
        <end position="38"/>
    </location>
</feature>
<comment type="subcellular location">
    <subcellularLocation>
        <location evidence="1">Cell membrane</location>
        <topology evidence="1">Multi-pass membrane protein</topology>
    </subcellularLocation>
    <subcellularLocation>
        <location evidence="8">Membrane</location>
        <topology evidence="8">Multi-pass membrane protein</topology>
    </subcellularLocation>
</comment>
<evidence type="ECO:0000256" key="7">
    <source>
        <dbReference type="ARBA" id="ARBA00023136"/>
    </source>
</evidence>
<dbReference type="GO" id="GO:0005886">
    <property type="term" value="C:plasma membrane"/>
    <property type="evidence" value="ECO:0007669"/>
    <property type="project" value="UniProtKB-SubCell"/>
</dbReference>
<evidence type="ECO:0000256" key="3">
    <source>
        <dbReference type="ARBA" id="ARBA00022448"/>
    </source>
</evidence>
<dbReference type="RefSeq" id="WP_004633375.1">
    <property type="nucleotide sequence ID" value="NZ_CAXSSU010000002.1"/>
</dbReference>
<sequence length="469" mass="51345">MEKTGKMKHPKGLHLVNITTVMQNLYAYGIIGFLILFFTTGTAEGGLGLEKGFAVTLYGYYGAAGYMMALLGGWLADKYLGLQKSIILGTLFSCFGYIALYFSTGALWTVIASLALLLVAAGIGKGNISAMVGALYERDQVTMKDAAYSIYYMAINIGSLFGPIIFGLVTDSWFAKVANDGKIISYGYRVGFLVAAAIAFLQFVVFAFFAPTWIKDKGKYPTASKTAKKSVNHPLTQIDKDRMKAMAVMFVFSTLFWSAWFQTQTSFAILTQKAVDRTIFGWTIPTPWLVSFNGLLCVILAPTFGALWVKLSKTKRGDWDTGTKMGLGMIISGLAFVVMIFGLNTINGNVESGLKINILYILLTYVLLTVGELFLSPIGMAMFNKLAPAKYASLAMGIWYLTFSLANIISGYLAKLTVRLNYTQVFTYIGGVVIVLGVILILLKGYLNKFMHIDKLEEEAKAIAEAEGE</sequence>
<feature type="transmembrane region" description="Helical" evidence="9">
    <location>
        <begin position="88"/>
        <end position="108"/>
    </location>
</feature>
<dbReference type="PROSITE" id="PS01023">
    <property type="entry name" value="PTR2_2"/>
    <property type="match status" value="1"/>
</dbReference>
<name>A0AAP9HB76_9BACL</name>
<dbReference type="InterPro" id="IPR018456">
    <property type="entry name" value="PTR2_symporter_CS"/>
</dbReference>
<keyword evidence="6 9" id="KW-1133">Transmembrane helix</keyword>
<dbReference type="InterPro" id="IPR000109">
    <property type="entry name" value="POT_fam"/>
</dbReference>
<keyword evidence="5 8" id="KW-0812">Transmembrane</keyword>
<gene>
    <name evidence="11" type="ORF">FOC49_00220</name>
</gene>
<feature type="transmembrane region" description="Helical" evidence="9">
    <location>
        <begin position="288"/>
        <end position="309"/>
    </location>
</feature>
<evidence type="ECO:0000256" key="6">
    <source>
        <dbReference type="ARBA" id="ARBA00022989"/>
    </source>
</evidence>
<dbReference type="CDD" id="cd17346">
    <property type="entry name" value="MFS_DtpA_like"/>
    <property type="match status" value="1"/>
</dbReference>
<evidence type="ECO:0000313" key="11">
    <source>
        <dbReference type="EMBL" id="QGS08405.1"/>
    </source>
</evidence>
<dbReference type="GO" id="GO:1904680">
    <property type="term" value="F:peptide transmembrane transporter activity"/>
    <property type="evidence" value="ECO:0007669"/>
    <property type="project" value="InterPro"/>
</dbReference>
<dbReference type="GO" id="GO:0006857">
    <property type="term" value="P:oligopeptide transport"/>
    <property type="evidence" value="ECO:0007669"/>
    <property type="project" value="InterPro"/>
</dbReference>
<feature type="domain" description="Major facilitator superfamily (MFS) profile" evidence="10">
    <location>
        <begin position="1"/>
        <end position="214"/>
    </location>
</feature>
<dbReference type="NCBIfam" id="TIGR00924">
    <property type="entry name" value="yjdL_sub1_fam"/>
    <property type="match status" value="1"/>
</dbReference>
<dbReference type="AlphaFoldDB" id="A0AAP9HB76"/>
<keyword evidence="7 9" id="KW-0472">Membrane</keyword>
<comment type="similarity">
    <text evidence="2 8">Belongs to the major facilitator superfamily. Proton-dependent oligopeptide transporter (POT/PTR) (TC 2.A.17) family.</text>
</comment>
<evidence type="ECO:0000256" key="5">
    <source>
        <dbReference type="ARBA" id="ARBA00022692"/>
    </source>
</evidence>
<keyword evidence="4" id="KW-1003">Cell membrane</keyword>
<dbReference type="EMBL" id="CP046314">
    <property type="protein sequence ID" value="QGS08405.1"/>
    <property type="molecule type" value="Genomic_DNA"/>
</dbReference>
<dbReference type="InterPro" id="IPR036259">
    <property type="entry name" value="MFS_trans_sf"/>
</dbReference>
<evidence type="ECO:0000256" key="1">
    <source>
        <dbReference type="ARBA" id="ARBA00004651"/>
    </source>
</evidence>
<feature type="transmembrane region" description="Helical" evidence="9">
    <location>
        <begin position="148"/>
        <end position="170"/>
    </location>
</feature>
<protein>
    <submittedName>
        <fullName evidence="11">MFS transporter</fullName>
    </submittedName>
</protein>
<feature type="transmembrane region" description="Helical" evidence="9">
    <location>
        <begin position="358"/>
        <end position="379"/>
    </location>
</feature>
<dbReference type="PANTHER" id="PTHR23517">
    <property type="entry name" value="RESISTANCE PROTEIN MDTM, PUTATIVE-RELATED-RELATED"/>
    <property type="match status" value="1"/>
</dbReference>
<dbReference type="InterPro" id="IPR050171">
    <property type="entry name" value="MFS_Transporters"/>
</dbReference>
<keyword evidence="12" id="KW-1185">Reference proteome</keyword>